<gene>
    <name evidence="2" type="primary">vapC</name>
    <name evidence="2" type="ORF">CLORY_08910</name>
</gene>
<dbReference type="InterPro" id="IPR052106">
    <property type="entry name" value="PINc/VapC_TA"/>
</dbReference>
<dbReference type="PANTHER" id="PTHR38826:SF5">
    <property type="entry name" value="RIBONUCLEASE VAPC13"/>
    <property type="match status" value="1"/>
</dbReference>
<dbReference type="RefSeq" id="WP_079422322.1">
    <property type="nucleotide sequence ID" value="NZ_MZGV01000006.1"/>
</dbReference>
<reference evidence="2 3" key="1">
    <citation type="submission" date="2017-03" db="EMBL/GenBank/DDBJ databases">
        <title>Genome sequence of Clostridium oryzae DSM 28571.</title>
        <authorList>
            <person name="Poehlein A."/>
            <person name="Daniel R."/>
        </authorList>
    </citation>
    <scope>NUCLEOTIDE SEQUENCE [LARGE SCALE GENOMIC DNA]</scope>
    <source>
        <strain evidence="2 3">DSM 28571</strain>
    </source>
</reference>
<organism evidence="2 3">
    <name type="scientific">Clostridium oryzae</name>
    <dbReference type="NCBI Taxonomy" id="1450648"/>
    <lineage>
        <taxon>Bacteria</taxon>
        <taxon>Bacillati</taxon>
        <taxon>Bacillota</taxon>
        <taxon>Clostridia</taxon>
        <taxon>Eubacteriales</taxon>
        <taxon>Clostridiaceae</taxon>
        <taxon>Clostridium</taxon>
    </lineage>
</organism>
<dbReference type="GO" id="GO:0004519">
    <property type="term" value="F:endonuclease activity"/>
    <property type="evidence" value="ECO:0007669"/>
    <property type="project" value="UniProtKB-KW"/>
</dbReference>
<evidence type="ECO:0000313" key="3">
    <source>
        <dbReference type="Proteomes" id="UP000190080"/>
    </source>
</evidence>
<dbReference type="Gene3D" id="3.40.50.1010">
    <property type="entry name" value="5'-nuclease"/>
    <property type="match status" value="1"/>
</dbReference>
<keyword evidence="3" id="KW-1185">Reference proteome</keyword>
<dbReference type="Pfam" id="PF01850">
    <property type="entry name" value="PIN"/>
    <property type="match status" value="1"/>
</dbReference>
<dbReference type="EMBL" id="MZGV01000006">
    <property type="protein sequence ID" value="OPJ64019.1"/>
    <property type="molecule type" value="Genomic_DNA"/>
</dbReference>
<dbReference type="InterPro" id="IPR029060">
    <property type="entry name" value="PIN-like_dom_sf"/>
</dbReference>
<name>A0A1V4IVV0_9CLOT</name>
<dbReference type="AlphaFoldDB" id="A0A1V4IVV0"/>
<keyword evidence="2" id="KW-0378">Hydrolase</keyword>
<protein>
    <submittedName>
        <fullName evidence="2">tRNA(fMet)-specific endonuclease VapC</fullName>
    </submittedName>
</protein>
<proteinExistence type="predicted"/>
<dbReference type="STRING" id="1450648.CLORY_08910"/>
<comment type="caution">
    <text evidence="2">The sequence shown here is derived from an EMBL/GenBank/DDBJ whole genome shotgun (WGS) entry which is preliminary data.</text>
</comment>
<accession>A0A1V4IVV0</accession>
<dbReference type="SUPFAM" id="SSF88723">
    <property type="entry name" value="PIN domain-like"/>
    <property type="match status" value="1"/>
</dbReference>
<dbReference type="InterPro" id="IPR002716">
    <property type="entry name" value="PIN_dom"/>
</dbReference>
<dbReference type="OrthoDB" id="597982at2"/>
<keyword evidence="2" id="KW-0255">Endonuclease</keyword>
<sequence>MGRLGDELKKYQRILIDTNLFIYLMEKHPQYFQVAREIFEQIEKGQVYGITSILVLTELLTKPLKDNNENLARSYKAAISTFPNLSVKHIDSNICITAAELRAKYGFKTPDAIFIATAIEEGAEVFITNDIRLRNMAEINCIIISDYLY</sequence>
<evidence type="ECO:0000259" key="1">
    <source>
        <dbReference type="Pfam" id="PF01850"/>
    </source>
</evidence>
<feature type="domain" description="PIN" evidence="1">
    <location>
        <begin position="14"/>
        <end position="138"/>
    </location>
</feature>
<dbReference type="PANTHER" id="PTHR38826">
    <property type="entry name" value="RIBONUCLEASE VAPC13"/>
    <property type="match status" value="1"/>
</dbReference>
<dbReference type="Proteomes" id="UP000190080">
    <property type="component" value="Unassembled WGS sequence"/>
</dbReference>
<keyword evidence="2" id="KW-0540">Nuclease</keyword>
<evidence type="ECO:0000313" key="2">
    <source>
        <dbReference type="EMBL" id="OPJ64019.1"/>
    </source>
</evidence>